<evidence type="ECO:0000256" key="1">
    <source>
        <dbReference type="ARBA" id="ARBA00009981"/>
    </source>
</evidence>
<gene>
    <name evidence="3" type="ORF">AUK40_02490</name>
</gene>
<dbReference type="STRING" id="1817892.AUK40_02490"/>
<dbReference type="AlphaFoldDB" id="A0A1J5IX94"/>
<comment type="caution">
    <text evidence="3">The sequence shown here is derived from an EMBL/GenBank/DDBJ whole genome shotgun (WGS) entry which is preliminary data.</text>
</comment>
<evidence type="ECO:0000313" key="4">
    <source>
        <dbReference type="Proteomes" id="UP000183245"/>
    </source>
</evidence>
<dbReference type="InterPro" id="IPR036165">
    <property type="entry name" value="YefM-like_sf"/>
</dbReference>
<dbReference type="InterPro" id="IPR006442">
    <property type="entry name" value="Antitoxin_Phd/YefM"/>
</dbReference>
<protein>
    <recommendedName>
        <fullName evidence="2">Antitoxin</fullName>
    </recommendedName>
</protein>
<dbReference type="EMBL" id="MNZT01000047">
    <property type="protein sequence ID" value="OIP97783.1"/>
    <property type="molecule type" value="Genomic_DNA"/>
</dbReference>
<dbReference type="SUPFAM" id="SSF143120">
    <property type="entry name" value="YefM-like"/>
    <property type="match status" value="1"/>
</dbReference>
<evidence type="ECO:0000313" key="3">
    <source>
        <dbReference type="EMBL" id="OIP97783.1"/>
    </source>
</evidence>
<comment type="similarity">
    <text evidence="1 2">Belongs to the phD/YefM antitoxin family.</text>
</comment>
<proteinExistence type="inferred from homology"/>
<sequence>MNTINQMITSSDFQKQLYKYMDEVSSSREPKFIMRRSKPEAVLLDLETYQDMLAILDQLEDRVRYEEAVQTLTGQKGVALSTVKEQITSSRK</sequence>
<dbReference type="Gene3D" id="3.40.1620.10">
    <property type="entry name" value="YefM-like domain"/>
    <property type="match status" value="1"/>
</dbReference>
<comment type="function">
    <text evidence="2">Antitoxin component of a type II toxin-antitoxin (TA) system.</text>
</comment>
<evidence type="ECO:0000256" key="2">
    <source>
        <dbReference type="RuleBase" id="RU362080"/>
    </source>
</evidence>
<name>A0A1J5IX94_9BACT</name>
<accession>A0A1J5IX94</accession>
<dbReference type="Pfam" id="PF02604">
    <property type="entry name" value="PhdYeFM_antitox"/>
    <property type="match status" value="1"/>
</dbReference>
<dbReference type="Proteomes" id="UP000183245">
    <property type="component" value="Unassembled WGS sequence"/>
</dbReference>
<reference evidence="3 4" key="1">
    <citation type="journal article" date="2016" name="Environ. Microbiol.">
        <title>Genomic resolution of a cold subsurface aquifer community provides metabolic insights for novel microbes adapted to high CO concentrations.</title>
        <authorList>
            <person name="Probst A.J."/>
            <person name="Castelle C.J."/>
            <person name="Singh A."/>
            <person name="Brown C.T."/>
            <person name="Anantharaman K."/>
            <person name="Sharon I."/>
            <person name="Hug L.A."/>
            <person name="Burstein D."/>
            <person name="Emerson J.B."/>
            <person name="Thomas B.C."/>
            <person name="Banfield J.F."/>
        </authorList>
    </citation>
    <scope>NUCLEOTIDE SEQUENCE [LARGE SCALE GENOMIC DNA]</scope>
    <source>
        <strain evidence="3">CG2_30_54_11</strain>
    </source>
</reference>
<organism evidence="3 4">
    <name type="scientific">Candidatus Wirthbacteria bacterium CG2_30_54_11</name>
    <dbReference type="NCBI Taxonomy" id="1817892"/>
    <lineage>
        <taxon>Bacteria</taxon>
        <taxon>Candidatus Wirthbacteria</taxon>
    </lineage>
</organism>